<dbReference type="Pfam" id="PF00013">
    <property type="entry name" value="KH_1"/>
    <property type="match status" value="1"/>
</dbReference>
<feature type="binding site" evidence="9">
    <location>
        <position position="494"/>
    </location>
    <ligand>
        <name>Mg(2+)</name>
        <dbReference type="ChEBI" id="CHEBI:18420"/>
    </ligand>
</feature>
<dbReference type="PANTHER" id="PTHR11252:SF0">
    <property type="entry name" value="POLYRIBONUCLEOTIDE NUCLEOTIDYLTRANSFERASE 1, MITOCHONDRIAL"/>
    <property type="match status" value="1"/>
</dbReference>
<evidence type="ECO:0000313" key="11">
    <source>
        <dbReference type="EMBL" id="OGZ34332.1"/>
    </source>
</evidence>
<dbReference type="InterPro" id="IPR004088">
    <property type="entry name" value="KH_dom_type_1"/>
</dbReference>
<dbReference type="HAMAP" id="MF_01595">
    <property type="entry name" value="PNPase"/>
    <property type="match status" value="1"/>
</dbReference>
<dbReference type="SUPFAM" id="SSF54211">
    <property type="entry name" value="Ribosomal protein S5 domain 2-like"/>
    <property type="match status" value="2"/>
</dbReference>
<keyword evidence="3 9" id="KW-0963">Cytoplasm</keyword>
<dbReference type="SUPFAM" id="SSF50249">
    <property type="entry name" value="Nucleic acid-binding proteins"/>
    <property type="match status" value="1"/>
</dbReference>
<dbReference type="Pfam" id="PF01138">
    <property type="entry name" value="RNase_PH"/>
    <property type="match status" value="2"/>
</dbReference>
<evidence type="ECO:0000256" key="9">
    <source>
        <dbReference type="HAMAP-Rule" id="MF_01595"/>
    </source>
</evidence>
<dbReference type="GO" id="GO:0000287">
    <property type="term" value="F:magnesium ion binding"/>
    <property type="evidence" value="ECO:0007669"/>
    <property type="project" value="UniProtKB-UniRule"/>
</dbReference>
<dbReference type="PIRSF" id="PIRSF005499">
    <property type="entry name" value="PNPase"/>
    <property type="match status" value="1"/>
</dbReference>
<dbReference type="InterPro" id="IPR036612">
    <property type="entry name" value="KH_dom_type_1_sf"/>
</dbReference>
<dbReference type="InterPro" id="IPR012340">
    <property type="entry name" value="NA-bd_OB-fold"/>
</dbReference>
<dbReference type="Pfam" id="PF03726">
    <property type="entry name" value="PNPase"/>
    <property type="match status" value="1"/>
</dbReference>
<evidence type="ECO:0000313" key="12">
    <source>
        <dbReference type="Proteomes" id="UP000179099"/>
    </source>
</evidence>
<protein>
    <recommendedName>
        <fullName evidence="9">Polyribonucleotide nucleotidyltransferase</fullName>
        <ecNumber evidence="9">2.7.7.8</ecNumber>
    </recommendedName>
    <alternativeName>
        <fullName evidence="9">Polynucleotide phosphorylase</fullName>
        <shortName evidence="9">PNPase</shortName>
    </alternativeName>
</protein>
<dbReference type="GO" id="GO:0005829">
    <property type="term" value="C:cytosol"/>
    <property type="evidence" value="ECO:0007669"/>
    <property type="project" value="UniProtKB-ARBA"/>
</dbReference>
<dbReference type="GO" id="GO:0006396">
    <property type="term" value="P:RNA processing"/>
    <property type="evidence" value="ECO:0007669"/>
    <property type="project" value="InterPro"/>
</dbReference>
<dbReference type="Gene3D" id="3.30.1370.10">
    <property type="entry name" value="K Homology domain, type 1"/>
    <property type="match status" value="1"/>
</dbReference>
<dbReference type="SUPFAM" id="SSF46915">
    <property type="entry name" value="Polynucleotide phosphorylase/guanosine pentaphosphate synthase (PNPase/GPSI), domain 3"/>
    <property type="match status" value="1"/>
</dbReference>
<proteinExistence type="inferred from homology"/>
<dbReference type="CDD" id="cd11364">
    <property type="entry name" value="RNase_PH_PNPase_2"/>
    <property type="match status" value="1"/>
</dbReference>
<dbReference type="CDD" id="cd04472">
    <property type="entry name" value="S1_PNPase"/>
    <property type="match status" value="1"/>
</dbReference>
<dbReference type="InterPro" id="IPR012162">
    <property type="entry name" value="PNPase"/>
</dbReference>
<reference evidence="11 12" key="1">
    <citation type="journal article" date="2016" name="Nat. Commun.">
        <title>Thousands of microbial genomes shed light on interconnected biogeochemical processes in an aquifer system.</title>
        <authorList>
            <person name="Anantharaman K."/>
            <person name="Brown C.T."/>
            <person name="Hug L.A."/>
            <person name="Sharon I."/>
            <person name="Castelle C.J."/>
            <person name="Probst A.J."/>
            <person name="Thomas B.C."/>
            <person name="Singh A."/>
            <person name="Wilkins M.J."/>
            <person name="Karaoz U."/>
            <person name="Brodie E.L."/>
            <person name="Williams K.H."/>
            <person name="Hubbard S.S."/>
            <person name="Banfield J.F."/>
        </authorList>
    </citation>
    <scope>NUCLEOTIDE SEQUENCE [LARGE SCALE GENOMIC DNA]</scope>
</reference>
<dbReference type="Pfam" id="PF00575">
    <property type="entry name" value="S1"/>
    <property type="match status" value="1"/>
</dbReference>
<comment type="cofactor">
    <cofactor evidence="9">
        <name>Mg(2+)</name>
        <dbReference type="ChEBI" id="CHEBI:18420"/>
    </cofactor>
</comment>
<gene>
    <name evidence="9" type="primary">pnp</name>
    <name evidence="11" type="ORF">A2Y98_00295</name>
</gene>
<dbReference type="FunFam" id="3.30.1370.10:FF:000001">
    <property type="entry name" value="Polyribonucleotide nucleotidyltransferase"/>
    <property type="match status" value="1"/>
</dbReference>
<dbReference type="Gene3D" id="2.40.50.140">
    <property type="entry name" value="Nucleic acid-binding proteins"/>
    <property type="match status" value="1"/>
</dbReference>
<evidence type="ECO:0000256" key="5">
    <source>
        <dbReference type="ARBA" id="ARBA00022695"/>
    </source>
</evidence>
<dbReference type="PANTHER" id="PTHR11252">
    <property type="entry name" value="POLYRIBONUCLEOTIDE NUCLEOTIDYLTRANSFERASE"/>
    <property type="match status" value="1"/>
</dbReference>
<dbReference type="SMART" id="SM00322">
    <property type="entry name" value="KH"/>
    <property type="match status" value="1"/>
</dbReference>
<dbReference type="InterPro" id="IPR015847">
    <property type="entry name" value="ExoRNase_PH_dom2"/>
</dbReference>
<dbReference type="InterPro" id="IPR027408">
    <property type="entry name" value="PNPase/RNase_PH_dom_sf"/>
</dbReference>
<dbReference type="InterPro" id="IPR001247">
    <property type="entry name" value="ExoRNase_PH_dom1"/>
</dbReference>
<dbReference type="PROSITE" id="PS50126">
    <property type="entry name" value="S1"/>
    <property type="match status" value="1"/>
</dbReference>
<evidence type="ECO:0000256" key="7">
    <source>
        <dbReference type="ARBA" id="ARBA00022842"/>
    </source>
</evidence>
<dbReference type="GO" id="GO:0004654">
    <property type="term" value="F:polyribonucleotide nucleotidyltransferase activity"/>
    <property type="evidence" value="ECO:0007669"/>
    <property type="project" value="UniProtKB-UniRule"/>
</dbReference>
<comment type="catalytic activity">
    <reaction evidence="9">
        <text>RNA(n+1) + phosphate = RNA(n) + a ribonucleoside 5'-diphosphate</text>
        <dbReference type="Rhea" id="RHEA:22096"/>
        <dbReference type="Rhea" id="RHEA-COMP:14527"/>
        <dbReference type="Rhea" id="RHEA-COMP:17342"/>
        <dbReference type="ChEBI" id="CHEBI:43474"/>
        <dbReference type="ChEBI" id="CHEBI:57930"/>
        <dbReference type="ChEBI" id="CHEBI:140395"/>
        <dbReference type="EC" id="2.7.7.8"/>
    </reaction>
</comment>
<comment type="caution">
    <text evidence="11">The sequence shown here is derived from an EMBL/GenBank/DDBJ whole genome shotgun (WGS) entry which is preliminary data.</text>
</comment>
<evidence type="ECO:0000256" key="8">
    <source>
        <dbReference type="ARBA" id="ARBA00022884"/>
    </source>
</evidence>
<keyword evidence="8 9" id="KW-0694">RNA-binding</keyword>
<dbReference type="CDD" id="cd02393">
    <property type="entry name" value="KH-I_PNPase"/>
    <property type="match status" value="1"/>
</dbReference>
<dbReference type="FunFam" id="3.30.230.70:FF:000002">
    <property type="entry name" value="Polyribonucleotide nucleotidyltransferase"/>
    <property type="match status" value="1"/>
</dbReference>
<dbReference type="SMART" id="SM00316">
    <property type="entry name" value="S1"/>
    <property type="match status" value="1"/>
</dbReference>
<keyword evidence="7 9" id="KW-0460">Magnesium</keyword>
<dbReference type="Proteomes" id="UP000179099">
    <property type="component" value="Unassembled WGS sequence"/>
</dbReference>
<dbReference type="EMBL" id="MHMW01000014">
    <property type="protein sequence ID" value="OGZ34332.1"/>
    <property type="molecule type" value="Genomic_DNA"/>
</dbReference>
<evidence type="ECO:0000256" key="2">
    <source>
        <dbReference type="ARBA" id="ARBA00007404"/>
    </source>
</evidence>
<dbReference type="InterPro" id="IPR015848">
    <property type="entry name" value="PNPase_PH_RNA-bd_bac/org-type"/>
</dbReference>
<feature type="domain" description="S1 motif" evidence="10">
    <location>
        <begin position="624"/>
        <end position="692"/>
    </location>
</feature>
<comment type="function">
    <text evidence="9">Involved in mRNA degradation. Catalyzes the phosphorolysis of single-stranded polyribonucleotides processively in the 3'- to 5'-direction.</text>
</comment>
<dbReference type="InterPro" id="IPR003029">
    <property type="entry name" value="S1_domain"/>
</dbReference>
<dbReference type="FunFam" id="3.30.230.70:FF:000001">
    <property type="entry name" value="Polyribonucleotide nucleotidyltransferase"/>
    <property type="match status" value="1"/>
</dbReference>
<evidence type="ECO:0000256" key="6">
    <source>
        <dbReference type="ARBA" id="ARBA00022723"/>
    </source>
</evidence>
<dbReference type="GO" id="GO:0003723">
    <property type="term" value="F:RNA binding"/>
    <property type="evidence" value="ECO:0007669"/>
    <property type="project" value="UniProtKB-UniRule"/>
</dbReference>
<evidence type="ECO:0000259" key="10">
    <source>
        <dbReference type="PROSITE" id="PS50126"/>
    </source>
</evidence>
<dbReference type="SUPFAM" id="SSF54791">
    <property type="entry name" value="Eukaryotic type KH-domain (KH-domain type I)"/>
    <property type="match status" value="1"/>
</dbReference>
<sequence length="701" mass="77165">MQPKTYTLDFQGRTLKFEIGRLAGQANGSVVASYGDTVVLATAVMTPNQREGINYLPLTVEFEERLYAAGKIKGSRFVKREGRPSDDAIVKARMIDRALRPRFNQKIRNEIQIINTILSYDQENDTEILGLLASSLALSISNISWNGPLAAVKIARNGADLVVNPTFAQQEKSDLDLVVAGTKSKINMLEAGAAQVPEEVFIEAIDLAQKQINELIAFQEKIVAEIKPEKMDLAMAQTGSELEQKIKDFLKDKLEQAIYTKERKTRMSNIAVMEGELLDFLGKELEPEIFNQAISVFELEIDRIVHKNVLEKEMRPDGRKLNEVREISCQIDALPRTHGSALFNRGTTQALSAVTLGGPTDEQIVETLQPEDTKKHFIHHYNFLPFSVGEVGRLGGPGRREIGHGALAERSLIPLIPSKEEFPYTIRVVSEILSSNGSSSMASVCGSSMALMAAGVPIKAGVAGIAMGLMLDEKGNYKVLTDIQGPEDHHGDMDLKVAGTKNGMTGLQMDVKIEGVTLQILKDAFAQAKEARLFILGKMNEAIEKPKNELSPHAPRIITFQINPQKIREVIGPGGKIINEIIDQTGVDIDIEDSGLIFITSKSSEAAQKALSWIENITHEVKPGEIFQGKVTRILNFGAFVEILPGQEGLVHISQLAPYRVNRVEDVVKIGDIIPVKVTEIDQQGRINLTLKGANQNNENR</sequence>
<keyword evidence="5 9" id="KW-0548">Nucleotidyltransferase</keyword>
<dbReference type="NCBIfam" id="NF008805">
    <property type="entry name" value="PRK11824.1"/>
    <property type="match status" value="1"/>
</dbReference>
<dbReference type="InterPro" id="IPR036456">
    <property type="entry name" value="PNPase_PH_RNA-bd_sf"/>
</dbReference>
<dbReference type="STRING" id="1801992.A2Y98_00295"/>
<feature type="binding site" evidence="9">
    <location>
        <position position="488"/>
    </location>
    <ligand>
        <name>Mg(2+)</name>
        <dbReference type="ChEBI" id="CHEBI:18420"/>
    </ligand>
</feature>
<comment type="similarity">
    <text evidence="2 9">Belongs to the polyribonucleotide nucleotidyltransferase family.</text>
</comment>
<name>A0A1G2F998_9BACT</name>
<dbReference type="GO" id="GO:0006402">
    <property type="term" value="P:mRNA catabolic process"/>
    <property type="evidence" value="ECO:0007669"/>
    <property type="project" value="UniProtKB-UniRule"/>
</dbReference>
<accession>A0A1G2F998</accession>
<dbReference type="Pfam" id="PF03725">
    <property type="entry name" value="RNase_PH_C"/>
    <property type="match status" value="1"/>
</dbReference>
<dbReference type="InterPro" id="IPR036345">
    <property type="entry name" value="ExoRNase_PH_dom2_sf"/>
</dbReference>
<dbReference type="Gene3D" id="3.30.230.70">
    <property type="entry name" value="GHMP Kinase, N-terminal domain"/>
    <property type="match status" value="2"/>
</dbReference>
<dbReference type="InterPro" id="IPR020568">
    <property type="entry name" value="Ribosomal_Su5_D2-typ_SF"/>
</dbReference>
<dbReference type="InterPro" id="IPR004087">
    <property type="entry name" value="KH_dom"/>
</dbReference>
<dbReference type="FunFam" id="2.40.50.140:FF:000023">
    <property type="entry name" value="Polyribonucleotide nucleotidyltransferase"/>
    <property type="match status" value="1"/>
</dbReference>
<comment type="subcellular location">
    <subcellularLocation>
        <location evidence="1 9">Cytoplasm</location>
    </subcellularLocation>
</comment>
<dbReference type="EC" id="2.7.7.8" evidence="9"/>
<evidence type="ECO:0000256" key="4">
    <source>
        <dbReference type="ARBA" id="ARBA00022679"/>
    </source>
</evidence>
<dbReference type="SUPFAM" id="SSF55666">
    <property type="entry name" value="Ribonuclease PH domain 2-like"/>
    <property type="match status" value="2"/>
</dbReference>
<dbReference type="NCBIfam" id="TIGR03591">
    <property type="entry name" value="polynuc_phos"/>
    <property type="match status" value="1"/>
</dbReference>
<organism evidence="11 12">
    <name type="scientific">Candidatus Portnoybacteria bacterium RBG_19FT_COMBO_36_7</name>
    <dbReference type="NCBI Taxonomy" id="1801992"/>
    <lineage>
        <taxon>Bacteria</taxon>
        <taxon>Candidatus Portnoyibacteriota</taxon>
    </lineage>
</organism>
<dbReference type="GO" id="GO:0000175">
    <property type="term" value="F:3'-5'-RNA exonuclease activity"/>
    <property type="evidence" value="ECO:0007669"/>
    <property type="project" value="TreeGrafter"/>
</dbReference>
<dbReference type="AlphaFoldDB" id="A0A1G2F998"/>
<keyword evidence="4 9" id="KW-0808">Transferase</keyword>
<dbReference type="PROSITE" id="PS50084">
    <property type="entry name" value="KH_TYPE_1"/>
    <property type="match status" value="1"/>
</dbReference>
<keyword evidence="6 9" id="KW-0479">Metal-binding</keyword>
<evidence type="ECO:0000256" key="1">
    <source>
        <dbReference type="ARBA" id="ARBA00004496"/>
    </source>
</evidence>
<evidence type="ECO:0000256" key="3">
    <source>
        <dbReference type="ARBA" id="ARBA00022490"/>
    </source>
</evidence>